<protein>
    <submittedName>
        <fullName evidence="1">Uncharacterized protein</fullName>
    </submittedName>
</protein>
<comment type="caution">
    <text evidence="1">The sequence shown here is derived from an EMBL/GenBank/DDBJ whole genome shotgun (WGS) entry which is preliminary data.</text>
</comment>
<evidence type="ECO:0000313" key="2">
    <source>
        <dbReference type="Proteomes" id="UP000021315"/>
    </source>
</evidence>
<dbReference type="STRING" id="1453999.AW06_002157"/>
<keyword evidence="2" id="KW-1185">Reference proteome</keyword>
<dbReference type="AlphaFoldDB" id="A0A080M8I1"/>
<dbReference type="RefSeq" id="WP_273704552.1">
    <property type="nucleotide sequence ID" value="NZ_JDST02000046.1"/>
</dbReference>
<sequence length="316" mass="34508">MSTKPPKAKKIIHPWSTEALLAKAQRYAEEMLSHSRDDWRFGLTSTFVLEFLARASLANTSPALLADPKSWSNLYFSLGHTPNTPKYIPKSIDISEVFSRLRDINPAFTSELEGFAAKHISLRNEELHAGGTPFDGLSTSWLAKFYETCTVLLASIGEELDVLLGDEESQIAVQLIAASKDESAKAVAKAISAHKTVWETKDSAEKESLKKKASAWATRQAGHRVICPSCGSEALVTGGPISGPIRKLDGDLIIEAQEYLPSKFECIACQLKIAGLSQLSASGLGATYKSTSTYEAAEYYAPEDEHPGFDDDNNEY</sequence>
<gene>
    <name evidence="1" type="ORF">AW06_002157</name>
</gene>
<reference evidence="1" key="1">
    <citation type="submission" date="2014-02" db="EMBL/GenBank/DDBJ databases">
        <title>Expanding our view of genomic diversity in Candidatus Accumulibacter clades.</title>
        <authorList>
            <person name="Skennerton C.T."/>
            <person name="Barr J.J."/>
            <person name="Slater F.R."/>
            <person name="Bond P.L."/>
            <person name="Tyson G.W."/>
        </authorList>
    </citation>
    <scope>NUCLEOTIDE SEQUENCE [LARGE SCALE GENOMIC DNA]</scope>
</reference>
<name>A0A080M8I1_9PROT</name>
<dbReference type="EMBL" id="JDST02000046">
    <property type="protein sequence ID" value="KFB76785.1"/>
    <property type="molecule type" value="Genomic_DNA"/>
</dbReference>
<organism evidence="1 2">
    <name type="scientific">Candidatus Accumulibacter cognatus</name>
    <dbReference type="NCBI Taxonomy" id="2954383"/>
    <lineage>
        <taxon>Bacteria</taxon>
        <taxon>Pseudomonadati</taxon>
        <taxon>Pseudomonadota</taxon>
        <taxon>Betaproteobacteria</taxon>
        <taxon>Candidatus Accumulibacter</taxon>
    </lineage>
</organism>
<dbReference type="Proteomes" id="UP000021315">
    <property type="component" value="Unassembled WGS sequence"/>
</dbReference>
<evidence type="ECO:0000313" key="1">
    <source>
        <dbReference type="EMBL" id="KFB76785.1"/>
    </source>
</evidence>
<proteinExistence type="predicted"/>
<accession>A0A080M8I1</accession>